<dbReference type="InterPro" id="IPR011016">
    <property type="entry name" value="Znf_RING-CH"/>
</dbReference>
<feature type="region of interest" description="Disordered" evidence="8">
    <location>
        <begin position="381"/>
        <end position="413"/>
    </location>
</feature>
<dbReference type="InterPro" id="IPR013083">
    <property type="entry name" value="Znf_RING/FYVE/PHD"/>
</dbReference>
<proteinExistence type="predicted"/>
<dbReference type="RefSeq" id="XP_024721556.1">
    <property type="nucleotide sequence ID" value="XM_024860659.1"/>
</dbReference>
<dbReference type="Gene3D" id="3.30.40.10">
    <property type="entry name" value="Zinc/RING finger domain, C3HC4 (zinc finger)"/>
    <property type="match status" value="1"/>
</dbReference>
<keyword evidence="7 9" id="KW-0472">Membrane</keyword>
<dbReference type="SMART" id="SM00744">
    <property type="entry name" value="RINGv"/>
    <property type="match status" value="1"/>
</dbReference>
<sequence length="520" mass="58122">MTSIPSQASRRRSSLEQTAEPLPQGPSSQPESSPETFILNTQPVSSEPTSSDIPLHQPPQTPTQEPRRCWICQQDSTEDPPDTEWRNPCPCSLTAHEQCLLEWITSEEAPRPGELASTRHIVCPQCHTEIQIERPRDYLVLTVEGIQRVAKVLILPTALSSVFACFYSGFLMYGINTLQMVFGRDEAYQIIALWGTRDLQVANQIQPDQSGLSLHTVSRFLRRVSMSFDPFLPSADFIPHWKLFVGLPLIAPSLILSRTRLAEPFFATIPVTYLIFRPSSYIRLQEWPPSPAATIAIIPYLHAFYNELYRYTFGDLERKWDAAVQRRPRDGETAEEIARQQNGGDGDELFDLELEFINGDPDNMDPRDVENQIRAIADRNQAAGGEVANPQEQEGPLAGGVNQPELQQGRNGNNLGFRRNISASVVASTVMGALFFPTISSIMGDLLKVTLPKDWVTKKSIGAGAKGLLQEKWGRSIVGGCLFVVLKDALVLYCKWKRARDFGKKRVLDYVGRRNGQASA</sequence>
<dbReference type="InParanoid" id="A0A2T3B3S4"/>
<keyword evidence="6 9" id="KW-1133">Transmembrane helix</keyword>
<evidence type="ECO:0000313" key="11">
    <source>
        <dbReference type="EMBL" id="PSS20286.1"/>
    </source>
</evidence>
<dbReference type="PANTHER" id="PTHR46283">
    <property type="entry name" value="E3 UBIQUITIN-PROTEIN LIGASE MARCH5"/>
    <property type="match status" value="1"/>
</dbReference>
<evidence type="ECO:0000256" key="4">
    <source>
        <dbReference type="ARBA" id="ARBA00022771"/>
    </source>
</evidence>
<dbReference type="GeneID" id="36568740"/>
<accession>A0A2T3B3S4</accession>
<dbReference type="OrthoDB" id="5817083at2759"/>
<dbReference type="GO" id="GO:0008270">
    <property type="term" value="F:zinc ion binding"/>
    <property type="evidence" value="ECO:0007669"/>
    <property type="project" value="UniProtKB-KW"/>
</dbReference>
<dbReference type="SUPFAM" id="SSF57850">
    <property type="entry name" value="RING/U-box"/>
    <property type="match status" value="1"/>
</dbReference>
<feature type="compositionally biased region" description="Polar residues" evidence="8">
    <location>
        <begin position="38"/>
        <end position="52"/>
    </location>
</feature>
<dbReference type="GO" id="GO:0016020">
    <property type="term" value="C:membrane"/>
    <property type="evidence" value="ECO:0007669"/>
    <property type="project" value="UniProtKB-SubCell"/>
</dbReference>
<evidence type="ECO:0000256" key="7">
    <source>
        <dbReference type="ARBA" id="ARBA00023136"/>
    </source>
</evidence>
<evidence type="ECO:0000259" key="10">
    <source>
        <dbReference type="PROSITE" id="PS51292"/>
    </source>
</evidence>
<keyword evidence="4" id="KW-0863">Zinc-finger</keyword>
<keyword evidence="3" id="KW-0479">Metal-binding</keyword>
<gene>
    <name evidence="11" type="ORF">M430DRAFT_100799</name>
</gene>
<dbReference type="Pfam" id="PF12906">
    <property type="entry name" value="RINGv"/>
    <property type="match status" value="1"/>
</dbReference>
<keyword evidence="5" id="KW-0862">Zinc</keyword>
<keyword evidence="2 9" id="KW-0812">Transmembrane</keyword>
<feature type="domain" description="RING-CH-type" evidence="10">
    <location>
        <begin position="61"/>
        <end position="133"/>
    </location>
</feature>
<evidence type="ECO:0000256" key="6">
    <source>
        <dbReference type="ARBA" id="ARBA00022989"/>
    </source>
</evidence>
<feature type="region of interest" description="Disordered" evidence="8">
    <location>
        <begin position="1"/>
        <end position="67"/>
    </location>
</feature>
<protein>
    <recommendedName>
        <fullName evidence="10">RING-CH-type domain-containing protein</fullName>
    </recommendedName>
</protein>
<evidence type="ECO:0000256" key="8">
    <source>
        <dbReference type="SAM" id="MobiDB-lite"/>
    </source>
</evidence>
<dbReference type="Proteomes" id="UP000241818">
    <property type="component" value="Unassembled WGS sequence"/>
</dbReference>
<dbReference type="PROSITE" id="PS51292">
    <property type="entry name" value="ZF_RING_CH"/>
    <property type="match status" value="1"/>
</dbReference>
<organism evidence="11 12">
    <name type="scientific">Amorphotheca resinae ATCC 22711</name>
    <dbReference type="NCBI Taxonomy" id="857342"/>
    <lineage>
        <taxon>Eukaryota</taxon>
        <taxon>Fungi</taxon>
        <taxon>Dikarya</taxon>
        <taxon>Ascomycota</taxon>
        <taxon>Pezizomycotina</taxon>
        <taxon>Leotiomycetes</taxon>
        <taxon>Helotiales</taxon>
        <taxon>Amorphothecaceae</taxon>
        <taxon>Amorphotheca</taxon>
    </lineage>
</organism>
<dbReference type="STRING" id="857342.A0A2T3B3S4"/>
<reference evidence="11 12" key="1">
    <citation type="journal article" date="2018" name="New Phytol.">
        <title>Comparative genomics and transcriptomics depict ericoid mycorrhizal fungi as versatile saprotrophs and plant mutualists.</title>
        <authorList>
            <person name="Martino E."/>
            <person name="Morin E."/>
            <person name="Grelet G.A."/>
            <person name="Kuo A."/>
            <person name="Kohler A."/>
            <person name="Daghino S."/>
            <person name="Barry K.W."/>
            <person name="Cichocki N."/>
            <person name="Clum A."/>
            <person name="Dockter R.B."/>
            <person name="Hainaut M."/>
            <person name="Kuo R.C."/>
            <person name="LaButti K."/>
            <person name="Lindahl B.D."/>
            <person name="Lindquist E.A."/>
            <person name="Lipzen A."/>
            <person name="Khouja H.R."/>
            <person name="Magnuson J."/>
            <person name="Murat C."/>
            <person name="Ohm R.A."/>
            <person name="Singer S.W."/>
            <person name="Spatafora J.W."/>
            <person name="Wang M."/>
            <person name="Veneault-Fourrey C."/>
            <person name="Henrissat B."/>
            <person name="Grigoriev I.V."/>
            <person name="Martin F.M."/>
            <person name="Perotto S."/>
        </authorList>
    </citation>
    <scope>NUCLEOTIDE SEQUENCE [LARGE SCALE GENOMIC DNA]</scope>
    <source>
        <strain evidence="11 12">ATCC 22711</strain>
    </source>
</reference>
<keyword evidence="12" id="KW-1185">Reference proteome</keyword>
<comment type="subcellular location">
    <subcellularLocation>
        <location evidence="1">Membrane</location>
        <topology evidence="1">Multi-pass membrane protein</topology>
    </subcellularLocation>
</comment>
<evidence type="ECO:0000256" key="9">
    <source>
        <dbReference type="SAM" id="Phobius"/>
    </source>
</evidence>
<evidence type="ECO:0000256" key="3">
    <source>
        <dbReference type="ARBA" id="ARBA00022723"/>
    </source>
</evidence>
<name>A0A2T3B3S4_AMORE</name>
<dbReference type="AlphaFoldDB" id="A0A2T3B3S4"/>
<evidence type="ECO:0000313" key="12">
    <source>
        <dbReference type="Proteomes" id="UP000241818"/>
    </source>
</evidence>
<feature type="compositionally biased region" description="Low complexity" evidence="8">
    <location>
        <begin position="20"/>
        <end position="35"/>
    </location>
</feature>
<evidence type="ECO:0000256" key="2">
    <source>
        <dbReference type="ARBA" id="ARBA00022692"/>
    </source>
</evidence>
<evidence type="ECO:0000256" key="5">
    <source>
        <dbReference type="ARBA" id="ARBA00022833"/>
    </source>
</evidence>
<dbReference type="EMBL" id="KZ679010">
    <property type="protein sequence ID" value="PSS20286.1"/>
    <property type="molecule type" value="Genomic_DNA"/>
</dbReference>
<feature type="transmembrane region" description="Helical" evidence="9">
    <location>
        <begin position="152"/>
        <end position="175"/>
    </location>
</feature>
<evidence type="ECO:0000256" key="1">
    <source>
        <dbReference type="ARBA" id="ARBA00004141"/>
    </source>
</evidence>